<protein>
    <recommendedName>
        <fullName evidence="12">Wnt inhibitory factor 1</fullName>
    </recommendedName>
</protein>
<evidence type="ECO:0000256" key="1">
    <source>
        <dbReference type="ARBA" id="ARBA00004613"/>
    </source>
</evidence>
<dbReference type="SMART" id="SM00469">
    <property type="entry name" value="WIF"/>
    <property type="match status" value="1"/>
</dbReference>
<evidence type="ECO:0000256" key="3">
    <source>
        <dbReference type="ARBA" id="ARBA00022525"/>
    </source>
</evidence>
<comment type="caution">
    <text evidence="7">Lacks conserved residue(s) required for the propagation of feature annotation.</text>
</comment>
<keyword evidence="11" id="KW-1185">Reference proteome</keyword>
<keyword evidence="2" id="KW-0217">Developmental protein</keyword>
<keyword evidence="6" id="KW-0325">Glycoprotein</keyword>
<dbReference type="InterPro" id="IPR003306">
    <property type="entry name" value="WIF"/>
</dbReference>
<comment type="caution">
    <text evidence="10">The sequence shown here is derived from an EMBL/GenBank/DDBJ whole genome shotgun (WGS) entry which is preliminary data.</text>
</comment>
<dbReference type="CDD" id="cd00054">
    <property type="entry name" value="EGF_CA"/>
    <property type="match status" value="1"/>
</dbReference>
<feature type="domain" description="EGF-like" evidence="8">
    <location>
        <begin position="159"/>
        <end position="190"/>
    </location>
</feature>
<dbReference type="Gene3D" id="2.10.25.10">
    <property type="entry name" value="Laminin"/>
    <property type="match status" value="2"/>
</dbReference>
<dbReference type="InterPro" id="IPR038677">
    <property type="entry name" value="WIF_sf"/>
</dbReference>
<evidence type="ECO:0000256" key="7">
    <source>
        <dbReference type="PROSITE-ProRule" id="PRU00076"/>
    </source>
</evidence>
<evidence type="ECO:0000259" key="8">
    <source>
        <dbReference type="PROSITE" id="PS50026"/>
    </source>
</evidence>
<feature type="disulfide bond" evidence="7">
    <location>
        <begin position="148"/>
        <end position="157"/>
    </location>
</feature>
<name>A0ABQ9E8D8_TEGGR</name>
<sequence length="193" mass="20963">MEIYIISEGKVAPYLMNPGFDKNIPVIPPAVDTVNLTWEAGQECDLLYNPLLSIPSSGVVPRGPKVFHMSIPCTGEDKGIAALILGLQIFNKHGRAIKGSPVKLKLKKQCEALATSTLCDYECQNNGRCNLLGCENNGTCMSPEVCICPDGFSGKRCERALCKHPCQNGGRCIQEDVCWCTSGYLGQSCQFSK</sequence>
<dbReference type="PROSITE" id="PS50026">
    <property type="entry name" value="EGF_3"/>
    <property type="match status" value="2"/>
</dbReference>
<evidence type="ECO:0000256" key="2">
    <source>
        <dbReference type="ARBA" id="ARBA00022473"/>
    </source>
</evidence>
<keyword evidence="4" id="KW-0732">Signal</keyword>
<dbReference type="PROSITE" id="PS00022">
    <property type="entry name" value="EGF_1"/>
    <property type="match status" value="2"/>
</dbReference>
<evidence type="ECO:0000256" key="4">
    <source>
        <dbReference type="ARBA" id="ARBA00022729"/>
    </source>
</evidence>
<feature type="disulfide bond" evidence="7">
    <location>
        <begin position="180"/>
        <end position="189"/>
    </location>
</feature>
<dbReference type="PANTHER" id="PTHR14949:SF32">
    <property type="entry name" value="WNT INHIBITORY FACTOR 1"/>
    <property type="match status" value="1"/>
</dbReference>
<dbReference type="Pfam" id="PF00008">
    <property type="entry name" value="EGF"/>
    <property type="match status" value="1"/>
</dbReference>
<organism evidence="10 11">
    <name type="scientific">Tegillarca granosa</name>
    <name type="common">Malaysian cockle</name>
    <name type="synonym">Anadara granosa</name>
    <dbReference type="NCBI Taxonomy" id="220873"/>
    <lineage>
        <taxon>Eukaryota</taxon>
        <taxon>Metazoa</taxon>
        <taxon>Spiralia</taxon>
        <taxon>Lophotrochozoa</taxon>
        <taxon>Mollusca</taxon>
        <taxon>Bivalvia</taxon>
        <taxon>Autobranchia</taxon>
        <taxon>Pteriomorphia</taxon>
        <taxon>Arcoida</taxon>
        <taxon>Arcoidea</taxon>
        <taxon>Arcidae</taxon>
        <taxon>Tegillarca</taxon>
    </lineage>
</organism>
<comment type="subcellular location">
    <subcellularLocation>
        <location evidence="1">Secreted</location>
    </subcellularLocation>
</comment>
<keyword evidence="3" id="KW-0964">Secreted</keyword>
<dbReference type="PROSITE" id="PS50814">
    <property type="entry name" value="WIF"/>
    <property type="match status" value="1"/>
</dbReference>
<feature type="domain" description="WIF" evidence="9">
    <location>
        <begin position="1"/>
        <end position="110"/>
    </location>
</feature>
<evidence type="ECO:0000256" key="5">
    <source>
        <dbReference type="ARBA" id="ARBA00023157"/>
    </source>
</evidence>
<evidence type="ECO:0000259" key="9">
    <source>
        <dbReference type="PROSITE" id="PS50814"/>
    </source>
</evidence>
<proteinExistence type="predicted"/>
<dbReference type="InterPro" id="IPR000742">
    <property type="entry name" value="EGF"/>
</dbReference>
<accession>A0ABQ9E8D8</accession>
<feature type="domain" description="EGF-like" evidence="8">
    <location>
        <begin position="125"/>
        <end position="158"/>
    </location>
</feature>
<dbReference type="Pfam" id="PF02019">
    <property type="entry name" value="WIF"/>
    <property type="match status" value="1"/>
</dbReference>
<gene>
    <name evidence="10" type="ORF">KUTeg_020569</name>
</gene>
<dbReference type="Gene3D" id="2.60.40.2170">
    <property type="entry name" value="Wnt, WIF domain"/>
    <property type="match status" value="1"/>
</dbReference>
<evidence type="ECO:0008006" key="12">
    <source>
        <dbReference type="Google" id="ProtNLM"/>
    </source>
</evidence>
<dbReference type="PANTHER" id="PTHR14949">
    <property type="entry name" value="EGF-LIKE-DOMAIN, MULTIPLE 7, 8"/>
    <property type="match status" value="1"/>
</dbReference>
<evidence type="ECO:0000313" key="11">
    <source>
        <dbReference type="Proteomes" id="UP001217089"/>
    </source>
</evidence>
<dbReference type="PROSITE" id="PS01186">
    <property type="entry name" value="EGF_2"/>
    <property type="match status" value="2"/>
</dbReference>
<keyword evidence="7" id="KW-0245">EGF-like domain</keyword>
<reference evidence="10 11" key="1">
    <citation type="submission" date="2022-12" db="EMBL/GenBank/DDBJ databases">
        <title>Chromosome-level genome of Tegillarca granosa.</title>
        <authorList>
            <person name="Kim J."/>
        </authorList>
    </citation>
    <scope>NUCLEOTIDE SEQUENCE [LARGE SCALE GENOMIC DNA]</scope>
    <source>
        <strain evidence="10">Teg-2019</strain>
        <tissue evidence="10">Adductor muscle</tissue>
    </source>
</reference>
<dbReference type="EMBL" id="JARBDR010000918">
    <property type="protein sequence ID" value="KAJ8301582.1"/>
    <property type="molecule type" value="Genomic_DNA"/>
</dbReference>
<dbReference type="SMART" id="SM00181">
    <property type="entry name" value="EGF"/>
    <property type="match status" value="2"/>
</dbReference>
<dbReference type="SUPFAM" id="SSF57196">
    <property type="entry name" value="EGF/Laminin"/>
    <property type="match status" value="1"/>
</dbReference>
<evidence type="ECO:0000313" key="10">
    <source>
        <dbReference type="EMBL" id="KAJ8301582.1"/>
    </source>
</evidence>
<evidence type="ECO:0000256" key="6">
    <source>
        <dbReference type="ARBA" id="ARBA00023180"/>
    </source>
</evidence>
<feature type="disulfide bond" evidence="7">
    <location>
        <begin position="162"/>
        <end position="172"/>
    </location>
</feature>
<dbReference type="InterPro" id="IPR050969">
    <property type="entry name" value="Dev_Signal_Modulators"/>
</dbReference>
<keyword evidence="5 7" id="KW-1015">Disulfide bond</keyword>
<dbReference type="Proteomes" id="UP001217089">
    <property type="component" value="Unassembled WGS sequence"/>
</dbReference>